<reference evidence="2" key="1">
    <citation type="journal article" date="2019" name="Int. J. Syst. Evol. Microbiol.">
        <title>The Global Catalogue of Microorganisms (GCM) 10K type strain sequencing project: providing services to taxonomists for standard genome sequencing and annotation.</title>
        <authorList>
            <consortium name="The Broad Institute Genomics Platform"/>
            <consortium name="The Broad Institute Genome Sequencing Center for Infectious Disease"/>
            <person name="Wu L."/>
            <person name="Ma J."/>
        </authorList>
    </citation>
    <scope>NUCLEOTIDE SEQUENCE [LARGE SCALE GENOMIC DNA]</scope>
    <source>
        <strain evidence="2">JCM 18326</strain>
    </source>
</reference>
<dbReference type="EMBL" id="BAABJX010000016">
    <property type="protein sequence ID" value="GAA4825896.1"/>
    <property type="molecule type" value="Genomic_DNA"/>
</dbReference>
<evidence type="ECO:0008006" key="3">
    <source>
        <dbReference type="Google" id="ProtNLM"/>
    </source>
</evidence>
<sequence length="183" mass="21107">MRRMILSAAILLLASTIYAIPVIHHQGVTSKYTPQDSLTMTLEKYYGEEVLTLIAQSDSAQAFMLEPMEELDSTTYVGDFTYSEHYEINEASLEKLKQTFLDADNYHFTEMTSRTPFAPELAISFHRGEESVVIYMFLSIDETGFGYKNMPIRRTPLDRNRHLMKALKSVFPKRYLKKISAKQ</sequence>
<organism evidence="1 2">
    <name type="scientific">Algivirga pacifica</name>
    <dbReference type="NCBI Taxonomy" id="1162670"/>
    <lineage>
        <taxon>Bacteria</taxon>
        <taxon>Pseudomonadati</taxon>
        <taxon>Bacteroidota</taxon>
        <taxon>Cytophagia</taxon>
        <taxon>Cytophagales</taxon>
        <taxon>Flammeovirgaceae</taxon>
        <taxon>Algivirga</taxon>
    </lineage>
</organism>
<proteinExistence type="predicted"/>
<keyword evidence="2" id="KW-1185">Reference proteome</keyword>
<evidence type="ECO:0000313" key="1">
    <source>
        <dbReference type="EMBL" id="GAA4825896.1"/>
    </source>
</evidence>
<dbReference type="RefSeq" id="WP_345369412.1">
    <property type="nucleotide sequence ID" value="NZ_BAABJX010000016.1"/>
</dbReference>
<accession>A0ABP9D2C1</accession>
<protein>
    <recommendedName>
        <fullName evidence="3">DUF4252 domain-containing protein</fullName>
    </recommendedName>
</protein>
<dbReference type="Proteomes" id="UP001500298">
    <property type="component" value="Unassembled WGS sequence"/>
</dbReference>
<comment type="caution">
    <text evidence="1">The sequence shown here is derived from an EMBL/GenBank/DDBJ whole genome shotgun (WGS) entry which is preliminary data.</text>
</comment>
<gene>
    <name evidence="1" type="ORF">GCM10023331_08140</name>
</gene>
<evidence type="ECO:0000313" key="2">
    <source>
        <dbReference type="Proteomes" id="UP001500298"/>
    </source>
</evidence>
<name>A0ABP9D2C1_9BACT</name>